<dbReference type="Pfam" id="PF13519">
    <property type="entry name" value="VWA_2"/>
    <property type="match status" value="1"/>
</dbReference>
<dbReference type="PROSITE" id="PS50234">
    <property type="entry name" value="VWFA"/>
    <property type="match status" value="1"/>
</dbReference>
<organism evidence="3 4">
    <name type="scientific">Rubripirellula tenax</name>
    <dbReference type="NCBI Taxonomy" id="2528015"/>
    <lineage>
        <taxon>Bacteria</taxon>
        <taxon>Pseudomonadati</taxon>
        <taxon>Planctomycetota</taxon>
        <taxon>Planctomycetia</taxon>
        <taxon>Pirellulales</taxon>
        <taxon>Pirellulaceae</taxon>
        <taxon>Rubripirellula</taxon>
    </lineage>
</organism>
<dbReference type="InterPro" id="IPR002035">
    <property type="entry name" value="VWF_A"/>
</dbReference>
<dbReference type="InterPro" id="IPR024163">
    <property type="entry name" value="Aerotolerance_reg_N"/>
</dbReference>
<dbReference type="PANTHER" id="PTHR37464:SF1">
    <property type="entry name" value="BLL2463 PROTEIN"/>
    <property type="match status" value="1"/>
</dbReference>
<dbReference type="EMBL" id="SJPW01000001">
    <property type="protein sequence ID" value="TWU60405.1"/>
    <property type="molecule type" value="Genomic_DNA"/>
</dbReference>
<keyword evidence="1" id="KW-0812">Transmembrane</keyword>
<evidence type="ECO:0000259" key="2">
    <source>
        <dbReference type="PROSITE" id="PS50234"/>
    </source>
</evidence>
<dbReference type="RefSeq" id="WP_146454180.1">
    <property type="nucleotide sequence ID" value="NZ_SJPW01000001.1"/>
</dbReference>
<feature type="transmembrane region" description="Helical" evidence="1">
    <location>
        <begin position="12"/>
        <end position="30"/>
    </location>
</feature>
<dbReference type="AlphaFoldDB" id="A0A5C6FHX8"/>
<dbReference type="OrthoDB" id="5289914at2"/>
<dbReference type="Gene3D" id="3.40.50.410">
    <property type="entry name" value="von Willebrand factor, type A domain"/>
    <property type="match status" value="1"/>
</dbReference>
<sequence length="664" mass="72330">MSWISSLAPWQWALFASVPVGIVLLCFLKLRREPVEVPSTYLWSRTIEDLHVNSLLQRLRRSLLLFLQLLAVALAGIALFRPGIRGEASSQGRSVYLLDTSASMQSTDAPNGKTRFESAKEMILGRIEGMSDTETAMLVTFSDRPDTVQSFTSDRRRLREALQRVEVTNNPTDILGALKAADGLANPRRSSEVGNINDVQVADAMPADLLIFSDGSFQPVTEFSLGNLVPQYIAIGGKSHKNVAITAFSAERNIEQPSQVQAFATVVNLGSEPIETVATLAMDTEFLDAATVSLDPGEQTGLSFVIDNDEGVALRLSLDIKDDLAVDNVAYAGLSPLRNVRVLVVTPGNTPLELGLATEKAAKICEAEFVLPSYLGSDAWVNRADAGTDDLVIFDRCQPKEMPLTNTFFIGSLPPADDDETTDDWNWGSEPSTVSLIDIDRTHPMMRFLELFSLLIFEGRSVVGPAGATELVAADAGAMLVIAPRDGFQDMVLGFEIISTDADGLTQTNTNWYAERSWPVFVLNVLRYLAGAAEATGSPSLRPGETVRVRLESAIADPKLRRVGDTTTRDLTPGPNGVIEIVGVDVPGNYRIEDGDRLADSFAINLFDRGESDLKVAPSVELGYEAVEAATGGIEQRREYWRWALMGVLGLLAAEWWVFSRRVG</sequence>
<keyword evidence="1" id="KW-0472">Membrane</keyword>
<dbReference type="SUPFAM" id="SSF53300">
    <property type="entry name" value="vWA-like"/>
    <property type="match status" value="1"/>
</dbReference>
<evidence type="ECO:0000313" key="3">
    <source>
        <dbReference type="EMBL" id="TWU60405.1"/>
    </source>
</evidence>
<dbReference type="Proteomes" id="UP000318288">
    <property type="component" value="Unassembled WGS sequence"/>
</dbReference>
<feature type="domain" description="VWFA" evidence="2">
    <location>
        <begin position="93"/>
        <end position="265"/>
    </location>
</feature>
<proteinExistence type="predicted"/>
<dbReference type="SMART" id="SM00327">
    <property type="entry name" value="VWA"/>
    <property type="match status" value="1"/>
</dbReference>
<dbReference type="PANTHER" id="PTHR37464">
    <property type="entry name" value="BLL2463 PROTEIN"/>
    <property type="match status" value="1"/>
</dbReference>
<name>A0A5C6FHX8_9BACT</name>
<reference evidence="3 4" key="1">
    <citation type="submission" date="2019-02" db="EMBL/GenBank/DDBJ databases">
        <title>Deep-cultivation of Planctomycetes and their phenomic and genomic characterization uncovers novel biology.</title>
        <authorList>
            <person name="Wiegand S."/>
            <person name="Jogler M."/>
            <person name="Boedeker C."/>
            <person name="Pinto D."/>
            <person name="Vollmers J."/>
            <person name="Rivas-Marin E."/>
            <person name="Kohn T."/>
            <person name="Peeters S.H."/>
            <person name="Heuer A."/>
            <person name="Rast P."/>
            <person name="Oberbeckmann S."/>
            <person name="Bunk B."/>
            <person name="Jeske O."/>
            <person name="Meyerdierks A."/>
            <person name="Storesund J.E."/>
            <person name="Kallscheuer N."/>
            <person name="Luecker S."/>
            <person name="Lage O.M."/>
            <person name="Pohl T."/>
            <person name="Merkel B.J."/>
            <person name="Hornburger P."/>
            <person name="Mueller R.-W."/>
            <person name="Bruemmer F."/>
            <person name="Labrenz M."/>
            <person name="Spormann A.M."/>
            <person name="Op Den Camp H."/>
            <person name="Overmann J."/>
            <person name="Amann R."/>
            <person name="Jetten M.S.M."/>
            <person name="Mascher T."/>
            <person name="Medema M.H."/>
            <person name="Devos D.P."/>
            <person name="Kaster A.-K."/>
            <person name="Ovreas L."/>
            <person name="Rohde M."/>
            <person name="Galperin M.Y."/>
            <person name="Jogler C."/>
        </authorList>
    </citation>
    <scope>NUCLEOTIDE SEQUENCE [LARGE SCALE GENOMIC DNA]</scope>
    <source>
        <strain evidence="3 4">Poly51</strain>
    </source>
</reference>
<dbReference type="CDD" id="cd00198">
    <property type="entry name" value="vWFA"/>
    <property type="match status" value="1"/>
</dbReference>
<accession>A0A5C6FHX8</accession>
<feature type="transmembrane region" description="Helical" evidence="1">
    <location>
        <begin position="63"/>
        <end position="84"/>
    </location>
</feature>
<dbReference type="InterPro" id="IPR036465">
    <property type="entry name" value="vWFA_dom_sf"/>
</dbReference>
<gene>
    <name evidence="3" type="ORF">Poly51_06810</name>
</gene>
<protein>
    <recommendedName>
        <fullName evidence="2">VWFA domain-containing protein</fullName>
    </recommendedName>
</protein>
<dbReference type="Pfam" id="PF07584">
    <property type="entry name" value="BatA"/>
    <property type="match status" value="1"/>
</dbReference>
<evidence type="ECO:0000313" key="4">
    <source>
        <dbReference type="Proteomes" id="UP000318288"/>
    </source>
</evidence>
<keyword evidence="1" id="KW-1133">Transmembrane helix</keyword>
<comment type="caution">
    <text evidence="3">The sequence shown here is derived from an EMBL/GenBank/DDBJ whole genome shotgun (WGS) entry which is preliminary data.</text>
</comment>
<keyword evidence="4" id="KW-1185">Reference proteome</keyword>
<evidence type="ECO:0000256" key="1">
    <source>
        <dbReference type="SAM" id="Phobius"/>
    </source>
</evidence>